<gene>
    <name evidence="7" type="ORF">AMECASPLE_034388</name>
</gene>
<keyword evidence="8" id="KW-1185">Reference proteome</keyword>
<sequence>MSLRIQNVQKSDSGNYSARVTGDKSAKSAQYNVTVQDPVSSAVSMFSISSSHHCSVTCSTEGFNISSTFRYDNKTCHQEGGERTGVTNAGSFLSIYLSDSSIICNHSNQISWTQRNLTFQSCFTPEGSTDQNVAVVVAVAVAVAVAVLFLVVGLCILLKKC</sequence>
<comment type="caution">
    <text evidence="7">The sequence shown here is derived from an EMBL/GenBank/DDBJ whole genome shotgun (WGS) entry which is preliminary data.</text>
</comment>
<feature type="region of interest" description="Disordered" evidence="5">
    <location>
        <begin position="1"/>
        <end position="21"/>
    </location>
</feature>
<evidence type="ECO:0000256" key="6">
    <source>
        <dbReference type="SAM" id="Phobius"/>
    </source>
</evidence>
<organism evidence="7 8">
    <name type="scientific">Ameca splendens</name>
    <dbReference type="NCBI Taxonomy" id="208324"/>
    <lineage>
        <taxon>Eukaryota</taxon>
        <taxon>Metazoa</taxon>
        <taxon>Chordata</taxon>
        <taxon>Craniata</taxon>
        <taxon>Vertebrata</taxon>
        <taxon>Euteleostomi</taxon>
        <taxon>Actinopterygii</taxon>
        <taxon>Neopterygii</taxon>
        <taxon>Teleostei</taxon>
        <taxon>Neoteleostei</taxon>
        <taxon>Acanthomorphata</taxon>
        <taxon>Ovalentaria</taxon>
        <taxon>Atherinomorphae</taxon>
        <taxon>Cyprinodontiformes</taxon>
        <taxon>Goodeidae</taxon>
        <taxon>Ameca</taxon>
    </lineage>
</organism>
<evidence type="ECO:0000256" key="1">
    <source>
        <dbReference type="ARBA" id="ARBA00004370"/>
    </source>
</evidence>
<dbReference type="InterPro" id="IPR013783">
    <property type="entry name" value="Ig-like_fold"/>
</dbReference>
<keyword evidence="6" id="KW-1133">Transmembrane helix</keyword>
<comment type="subcellular location">
    <subcellularLocation>
        <location evidence="1">Membrane</location>
    </subcellularLocation>
</comment>
<dbReference type="Gene3D" id="2.60.40.10">
    <property type="entry name" value="Immunoglobulins"/>
    <property type="match status" value="1"/>
</dbReference>
<keyword evidence="6" id="KW-0812">Transmembrane</keyword>
<feature type="compositionally biased region" description="Polar residues" evidence="5">
    <location>
        <begin position="1"/>
        <end position="18"/>
    </location>
</feature>
<accession>A0ABV0YU52</accession>
<name>A0ABV0YU52_9TELE</name>
<protein>
    <submittedName>
        <fullName evidence="7">Uncharacterized protein</fullName>
    </submittedName>
</protein>
<keyword evidence="3 6" id="KW-0472">Membrane</keyword>
<keyword evidence="4" id="KW-0325">Glycoprotein</keyword>
<dbReference type="SUPFAM" id="SSF48726">
    <property type="entry name" value="Immunoglobulin"/>
    <property type="match status" value="1"/>
</dbReference>
<feature type="transmembrane region" description="Helical" evidence="6">
    <location>
        <begin position="133"/>
        <end position="158"/>
    </location>
</feature>
<evidence type="ECO:0000313" key="7">
    <source>
        <dbReference type="EMBL" id="MEQ2297398.1"/>
    </source>
</evidence>
<dbReference type="InterPro" id="IPR015631">
    <property type="entry name" value="CD2/SLAM_rcpt"/>
</dbReference>
<evidence type="ECO:0000256" key="4">
    <source>
        <dbReference type="ARBA" id="ARBA00023180"/>
    </source>
</evidence>
<evidence type="ECO:0000313" key="8">
    <source>
        <dbReference type="Proteomes" id="UP001469553"/>
    </source>
</evidence>
<keyword evidence="2" id="KW-0732">Signal</keyword>
<dbReference type="PANTHER" id="PTHR12080:SF80">
    <property type="entry name" value="IMMUNOGLOBULIN V-SET DOMAIN-CONTAINING PROTEIN"/>
    <property type="match status" value="1"/>
</dbReference>
<reference evidence="7 8" key="1">
    <citation type="submission" date="2021-06" db="EMBL/GenBank/DDBJ databases">
        <authorList>
            <person name="Palmer J.M."/>
        </authorList>
    </citation>
    <scope>NUCLEOTIDE SEQUENCE [LARGE SCALE GENOMIC DNA]</scope>
    <source>
        <strain evidence="7 8">AS_MEX2019</strain>
        <tissue evidence="7">Muscle</tissue>
    </source>
</reference>
<dbReference type="Proteomes" id="UP001469553">
    <property type="component" value="Unassembled WGS sequence"/>
</dbReference>
<evidence type="ECO:0000256" key="5">
    <source>
        <dbReference type="SAM" id="MobiDB-lite"/>
    </source>
</evidence>
<evidence type="ECO:0000256" key="3">
    <source>
        <dbReference type="ARBA" id="ARBA00023136"/>
    </source>
</evidence>
<dbReference type="PANTHER" id="PTHR12080">
    <property type="entry name" value="SIGNALING LYMPHOCYTIC ACTIVATION MOLECULE"/>
    <property type="match status" value="1"/>
</dbReference>
<proteinExistence type="predicted"/>
<evidence type="ECO:0000256" key="2">
    <source>
        <dbReference type="ARBA" id="ARBA00022729"/>
    </source>
</evidence>
<dbReference type="InterPro" id="IPR036179">
    <property type="entry name" value="Ig-like_dom_sf"/>
</dbReference>
<dbReference type="EMBL" id="JAHRIP010042476">
    <property type="protein sequence ID" value="MEQ2297398.1"/>
    <property type="molecule type" value="Genomic_DNA"/>
</dbReference>